<gene>
    <name evidence="1" type="ORF">BRAD3257_0888</name>
</gene>
<accession>A0A2U3PS87</accession>
<name>A0A2U3PS87_9BRAD</name>
<proteinExistence type="predicted"/>
<dbReference type="AlphaFoldDB" id="A0A2U3PS87"/>
<evidence type="ECO:0000313" key="2">
    <source>
        <dbReference type="Proteomes" id="UP000246085"/>
    </source>
</evidence>
<evidence type="ECO:0000313" key="1">
    <source>
        <dbReference type="EMBL" id="SPP92041.1"/>
    </source>
</evidence>
<organism evidence="1 2">
    <name type="scientific">Bradyrhizobium vignae</name>
    <dbReference type="NCBI Taxonomy" id="1549949"/>
    <lineage>
        <taxon>Bacteria</taxon>
        <taxon>Pseudomonadati</taxon>
        <taxon>Pseudomonadota</taxon>
        <taxon>Alphaproteobacteria</taxon>
        <taxon>Hyphomicrobiales</taxon>
        <taxon>Nitrobacteraceae</taxon>
        <taxon>Bradyrhizobium</taxon>
    </lineage>
</organism>
<dbReference type="KEGG" id="bvz:BRAD3257_0888"/>
<sequence length="77" mass="8744">MISDLRERPVLFASPRVREEAGMRAQRGFRVRGILRASLSLRPRGESPSPAAERCCASLGLRRPLLARGERRSWSKR</sequence>
<dbReference type="EMBL" id="LS398110">
    <property type="protein sequence ID" value="SPP92041.1"/>
    <property type="molecule type" value="Genomic_DNA"/>
</dbReference>
<reference evidence="1 2" key="1">
    <citation type="submission" date="2018-03" db="EMBL/GenBank/DDBJ databases">
        <authorList>
            <person name="Gully D."/>
        </authorList>
    </citation>
    <scope>NUCLEOTIDE SEQUENCE [LARGE SCALE GENOMIC DNA]</scope>
    <source>
        <strain evidence="1">ORS3257</strain>
    </source>
</reference>
<dbReference type="Proteomes" id="UP000246085">
    <property type="component" value="Chromosome BRAD3257"/>
</dbReference>
<protein>
    <submittedName>
        <fullName evidence="1">Uncharacterized protein</fullName>
    </submittedName>
</protein>